<comment type="function">
    <text evidence="8">Hydrolyzes ribosome-free peptidyl-tRNAs (with 1 or more amino acids incorporated), which drop off the ribosome during protein synthesis, or as a result of ribosome stalling.</text>
</comment>
<evidence type="ECO:0000256" key="6">
    <source>
        <dbReference type="ARBA" id="ARBA00048707"/>
    </source>
</evidence>
<dbReference type="InterPro" id="IPR018171">
    <property type="entry name" value="Pept_tRNA_hydro_CS"/>
</dbReference>
<dbReference type="GO" id="GO:0072344">
    <property type="term" value="P:rescue of stalled ribosome"/>
    <property type="evidence" value="ECO:0007669"/>
    <property type="project" value="UniProtKB-UniRule"/>
</dbReference>
<dbReference type="Proteomes" id="UP000037267">
    <property type="component" value="Unassembled WGS sequence"/>
</dbReference>
<evidence type="ECO:0000313" key="11">
    <source>
        <dbReference type="EMBL" id="KNF07804.1"/>
    </source>
</evidence>
<feature type="binding site" evidence="8">
    <location>
        <position position="64"/>
    </location>
    <ligand>
        <name>tRNA</name>
        <dbReference type="ChEBI" id="CHEBI:17843"/>
    </ligand>
</feature>
<feature type="binding site" evidence="8">
    <location>
        <position position="14"/>
    </location>
    <ligand>
        <name>tRNA</name>
        <dbReference type="ChEBI" id="CHEBI:17843"/>
    </ligand>
</feature>
<feature type="active site" description="Proton acceptor" evidence="8">
    <location>
        <position position="19"/>
    </location>
</feature>
<dbReference type="OrthoDB" id="9800507at2"/>
<protein>
    <recommendedName>
        <fullName evidence="7 8">Peptidyl-tRNA hydrolase</fullName>
        <shortName evidence="8">Pth</shortName>
        <ecNumber evidence="1 8">3.1.1.29</ecNumber>
    </recommendedName>
</protein>
<evidence type="ECO:0000256" key="9">
    <source>
        <dbReference type="RuleBase" id="RU000673"/>
    </source>
</evidence>
<organism evidence="11 12">
    <name type="scientific">Gottschalkia purinilytica</name>
    <name type="common">Clostridium purinilyticum</name>
    <dbReference type="NCBI Taxonomy" id="1503"/>
    <lineage>
        <taxon>Bacteria</taxon>
        <taxon>Bacillati</taxon>
        <taxon>Bacillota</taxon>
        <taxon>Tissierellia</taxon>
        <taxon>Tissierellales</taxon>
        <taxon>Gottschalkiaceae</taxon>
        <taxon>Gottschalkia</taxon>
    </lineage>
</organism>
<comment type="similarity">
    <text evidence="5 8 10">Belongs to the PTH family.</text>
</comment>
<dbReference type="PROSITE" id="PS01196">
    <property type="entry name" value="PEPT_TRNA_HYDROL_2"/>
    <property type="match status" value="1"/>
</dbReference>
<comment type="subcellular location">
    <subcellularLocation>
        <location evidence="8">Cytoplasm</location>
    </subcellularLocation>
</comment>
<evidence type="ECO:0000313" key="12">
    <source>
        <dbReference type="Proteomes" id="UP000037267"/>
    </source>
</evidence>
<dbReference type="CDD" id="cd00462">
    <property type="entry name" value="PTH"/>
    <property type="match status" value="1"/>
</dbReference>
<evidence type="ECO:0000256" key="8">
    <source>
        <dbReference type="HAMAP-Rule" id="MF_00083"/>
    </source>
</evidence>
<comment type="subunit">
    <text evidence="8">Monomer.</text>
</comment>
<sequence>MYAVVGLGNPGSRYDGTRHNVGFDVIELLGKKYNTKISKIKFKSVYAEVNIGNEKVLLVKPQTFMNNSGQSVLDIYNFFKIPIENIIAVVDDIDISFASLRLRAKGSAGSHNGMKSIIYHIQNDNFPRVKIGVGKPENGQDLADFVLGRFSKEERVYIDEAIERAASAVELIITDGINKAMNKYNG</sequence>
<comment type="caution">
    <text evidence="11">The sequence shown here is derived from an EMBL/GenBank/DDBJ whole genome shotgun (WGS) entry which is preliminary data.</text>
</comment>
<comment type="catalytic activity">
    <reaction evidence="6 8 9">
        <text>an N-acyl-L-alpha-aminoacyl-tRNA + H2O = an N-acyl-L-amino acid + a tRNA + H(+)</text>
        <dbReference type="Rhea" id="RHEA:54448"/>
        <dbReference type="Rhea" id="RHEA-COMP:10123"/>
        <dbReference type="Rhea" id="RHEA-COMP:13883"/>
        <dbReference type="ChEBI" id="CHEBI:15377"/>
        <dbReference type="ChEBI" id="CHEBI:15378"/>
        <dbReference type="ChEBI" id="CHEBI:59874"/>
        <dbReference type="ChEBI" id="CHEBI:78442"/>
        <dbReference type="ChEBI" id="CHEBI:138191"/>
        <dbReference type="EC" id="3.1.1.29"/>
    </reaction>
</comment>
<proteinExistence type="inferred from homology"/>
<comment type="function">
    <text evidence="8">Catalyzes the release of premature peptidyl moieties from peptidyl-tRNA molecules trapped in stalled 50S ribosomal subunits, and thus maintains levels of free tRNAs and 50S ribosomes.</text>
</comment>
<dbReference type="GO" id="GO:0004045">
    <property type="term" value="F:peptidyl-tRNA hydrolase activity"/>
    <property type="evidence" value="ECO:0007669"/>
    <property type="project" value="UniProtKB-UniRule"/>
</dbReference>
<dbReference type="Gene3D" id="3.40.50.1470">
    <property type="entry name" value="Peptidyl-tRNA hydrolase"/>
    <property type="match status" value="1"/>
</dbReference>
<dbReference type="EMBL" id="LGSS01000012">
    <property type="protein sequence ID" value="KNF07804.1"/>
    <property type="molecule type" value="Genomic_DNA"/>
</dbReference>
<dbReference type="GO" id="GO:0000049">
    <property type="term" value="F:tRNA binding"/>
    <property type="evidence" value="ECO:0007669"/>
    <property type="project" value="UniProtKB-UniRule"/>
</dbReference>
<reference evidence="12" key="1">
    <citation type="submission" date="2015-07" db="EMBL/GenBank/DDBJ databases">
        <title>Draft genome sequence of the purine-degrading Gottschalkia purinilyticum DSM 1384 (formerly Clostridium purinilyticum).</title>
        <authorList>
            <person name="Poehlein A."/>
            <person name="Schiel-Bengelsdorf B."/>
            <person name="Bengelsdorf F.R."/>
            <person name="Daniel R."/>
            <person name="Duerre P."/>
        </authorList>
    </citation>
    <scope>NUCLEOTIDE SEQUENCE [LARGE SCALE GENOMIC DNA]</scope>
    <source>
        <strain evidence="12">DSM 1384</strain>
    </source>
</reference>
<dbReference type="GO" id="GO:0005737">
    <property type="term" value="C:cytoplasm"/>
    <property type="evidence" value="ECO:0007669"/>
    <property type="project" value="UniProtKB-SubCell"/>
</dbReference>
<gene>
    <name evidence="8 11" type="primary">pth</name>
    <name evidence="11" type="ORF">CLPU_12c00770</name>
</gene>
<dbReference type="PANTHER" id="PTHR17224">
    <property type="entry name" value="PEPTIDYL-TRNA HYDROLASE"/>
    <property type="match status" value="1"/>
</dbReference>
<dbReference type="PANTHER" id="PTHR17224:SF1">
    <property type="entry name" value="PEPTIDYL-TRNA HYDROLASE"/>
    <property type="match status" value="1"/>
</dbReference>
<evidence type="ECO:0000256" key="1">
    <source>
        <dbReference type="ARBA" id="ARBA00013260"/>
    </source>
</evidence>
<evidence type="ECO:0000256" key="4">
    <source>
        <dbReference type="ARBA" id="ARBA00022884"/>
    </source>
</evidence>
<keyword evidence="2 8" id="KW-0820">tRNA-binding</keyword>
<dbReference type="HAMAP" id="MF_00083">
    <property type="entry name" value="Pept_tRNA_hydro_bact"/>
    <property type="match status" value="1"/>
</dbReference>
<evidence type="ECO:0000256" key="7">
    <source>
        <dbReference type="ARBA" id="ARBA00050038"/>
    </source>
</evidence>
<feature type="binding site" evidence="8">
    <location>
        <position position="112"/>
    </location>
    <ligand>
        <name>tRNA</name>
        <dbReference type="ChEBI" id="CHEBI:17843"/>
    </ligand>
</feature>
<keyword evidence="3 8" id="KW-0378">Hydrolase</keyword>
<dbReference type="Pfam" id="PF01195">
    <property type="entry name" value="Pept_tRNA_hydro"/>
    <property type="match status" value="1"/>
</dbReference>
<dbReference type="EC" id="3.1.1.29" evidence="1 8"/>
<dbReference type="InterPro" id="IPR036416">
    <property type="entry name" value="Pept_tRNA_hydro_sf"/>
</dbReference>
<dbReference type="RefSeq" id="WP_050355928.1">
    <property type="nucleotide sequence ID" value="NZ_LGSS01000012.1"/>
</dbReference>
<feature type="site" description="Discriminates between blocked and unblocked aminoacyl-tRNA" evidence="8">
    <location>
        <position position="9"/>
    </location>
</feature>
<name>A0A0L0W8D0_GOTPU</name>
<dbReference type="NCBIfam" id="TIGR00447">
    <property type="entry name" value="pth"/>
    <property type="match status" value="1"/>
</dbReference>
<dbReference type="GO" id="GO:0006515">
    <property type="term" value="P:protein quality control for misfolded or incompletely synthesized proteins"/>
    <property type="evidence" value="ECO:0007669"/>
    <property type="project" value="UniProtKB-UniRule"/>
</dbReference>
<dbReference type="SUPFAM" id="SSF53178">
    <property type="entry name" value="Peptidyl-tRNA hydrolase-like"/>
    <property type="match status" value="1"/>
</dbReference>
<dbReference type="PROSITE" id="PS01195">
    <property type="entry name" value="PEPT_TRNA_HYDROL_1"/>
    <property type="match status" value="1"/>
</dbReference>
<keyword evidence="8" id="KW-0963">Cytoplasm</keyword>
<evidence type="ECO:0000256" key="3">
    <source>
        <dbReference type="ARBA" id="ARBA00022801"/>
    </source>
</evidence>
<feature type="site" description="Stabilizes the basic form of H active site to accept a proton" evidence="8">
    <location>
        <position position="91"/>
    </location>
</feature>
<dbReference type="PATRIC" id="fig|1503.3.peg.362"/>
<dbReference type="FunFam" id="3.40.50.1470:FF:000001">
    <property type="entry name" value="Peptidyl-tRNA hydrolase"/>
    <property type="match status" value="1"/>
</dbReference>
<keyword evidence="12" id="KW-1185">Reference proteome</keyword>
<feature type="binding site" evidence="8">
    <location>
        <position position="66"/>
    </location>
    <ligand>
        <name>tRNA</name>
        <dbReference type="ChEBI" id="CHEBI:17843"/>
    </ligand>
</feature>
<dbReference type="InterPro" id="IPR001328">
    <property type="entry name" value="Pept_tRNA_hydro"/>
</dbReference>
<evidence type="ECO:0000256" key="10">
    <source>
        <dbReference type="RuleBase" id="RU004320"/>
    </source>
</evidence>
<keyword evidence="4 8" id="KW-0694">RNA-binding</keyword>
<dbReference type="AlphaFoldDB" id="A0A0L0W8D0"/>
<accession>A0A0L0W8D0</accession>
<evidence type="ECO:0000256" key="2">
    <source>
        <dbReference type="ARBA" id="ARBA00022555"/>
    </source>
</evidence>
<dbReference type="STRING" id="1503.CLPU_12c00770"/>
<evidence type="ECO:0000256" key="5">
    <source>
        <dbReference type="ARBA" id="ARBA00038063"/>
    </source>
</evidence>